<evidence type="ECO:0000313" key="2">
    <source>
        <dbReference type="Proteomes" id="UP001417504"/>
    </source>
</evidence>
<sequence>MQKFTFVFKHKQGALNRVANVLSRRSHLLTTISSTLIAFEHIKGLYPSDSNFHDIWSNCLTHTGTADFHIHDGLLFKGPLLCIPNTSLRLLLVEELHANGLAAHLGRDKTTLLVIERYY</sequence>
<evidence type="ECO:0008006" key="3">
    <source>
        <dbReference type="Google" id="ProtNLM"/>
    </source>
</evidence>
<dbReference type="Gene3D" id="1.10.340.70">
    <property type="match status" value="1"/>
</dbReference>
<dbReference type="AlphaFoldDB" id="A0AAP0EWU2"/>
<reference evidence="1 2" key="1">
    <citation type="submission" date="2024-01" db="EMBL/GenBank/DDBJ databases">
        <title>Genome assemblies of Stephania.</title>
        <authorList>
            <person name="Yang L."/>
        </authorList>
    </citation>
    <scope>NUCLEOTIDE SEQUENCE [LARGE SCALE GENOMIC DNA]</scope>
    <source>
        <strain evidence="1">QJT</strain>
        <tissue evidence="1">Leaf</tissue>
    </source>
</reference>
<gene>
    <name evidence="1" type="ORF">Sjap_022855</name>
</gene>
<name>A0AAP0EWU2_9MAGN</name>
<comment type="caution">
    <text evidence="1">The sequence shown here is derived from an EMBL/GenBank/DDBJ whole genome shotgun (WGS) entry which is preliminary data.</text>
</comment>
<protein>
    <recommendedName>
        <fullName evidence="3">Integrase zinc-binding domain-containing protein</fullName>
    </recommendedName>
</protein>
<organism evidence="1 2">
    <name type="scientific">Stephania japonica</name>
    <dbReference type="NCBI Taxonomy" id="461633"/>
    <lineage>
        <taxon>Eukaryota</taxon>
        <taxon>Viridiplantae</taxon>
        <taxon>Streptophyta</taxon>
        <taxon>Embryophyta</taxon>
        <taxon>Tracheophyta</taxon>
        <taxon>Spermatophyta</taxon>
        <taxon>Magnoliopsida</taxon>
        <taxon>Ranunculales</taxon>
        <taxon>Menispermaceae</taxon>
        <taxon>Menispermoideae</taxon>
        <taxon>Cissampelideae</taxon>
        <taxon>Stephania</taxon>
    </lineage>
</organism>
<dbReference type="EMBL" id="JBBNAE010000009">
    <property type="protein sequence ID" value="KAK9097358.1"/>
    <property type="molecule type" value="Genomic_DNA"/>
</dbReference>
<evidence type="ECO:0000313" key="1">
    <source>
        <dbReference type="EMBL" id="KAK9097358.1"/>
    </source>
</evidence>
<keyword evidence="2" id="KW-1185">Reference proteome</keyword>
<proteinExistence type="predicted"/>
<dbReference type="Proteomes" id="UP001417504">
    <property type="component" value="Unassembled WGS sequence"/>
</dbReference>
<accession>A0AAP0EWU2</accession>